<dbReference type="GO" id="GO:0006081">
    <property type="term" value="P:aldehyde metabolic process"/>
    <property type="evidence" value="ECO:0007669"/>
    <property type="project" value="InterPro"/>
</dbReference>
<comment type="catalytic activity">
    <reaction evidence="4">
        <text>an aldehyde + NAD(+) + H2O = a carboxylate + NADH + 2 H(+)</text>
        <dbReference type="Rhea" id="RHEA:16185"/>
        <dbReference type="ChEBI" id="CHEBI:15377"/>
        <dbReference type="ChEBI" id="CHEBI:15378"/>
        <dbReference type="ChEBI" id="CHEBI:17478"/>
        <dbReference type="ChEBI" id="CHEBI:29067"/>
        <dbReference type="ChEBI" id="CHEBI:57540"/>
        <dbReference type="ChEBI" id="CHEBI:57945"/>
        <dbReference type="EC" id="1.2.1.3"/>
    </reaction>
</comment>
<evidence type="ECO:0000256" key="3">
    <source>
        <dbReference type="ARBA" id="ARBA00023027"/>
    </source>
</evidence>
<dbReference type="SUPFAM" id="SSF53720">
    <property type="entry name" value="ALDH-like"/>
    <property type="match status" value="1"/>
</dbReference>
<dbReference type="Gene3D" id="3.40.605.10">
    <property type="entry name" value="Aldehyde Dehydrogenase, Chain A, domain 1"/>
    <property type="match status" value="1"/>
</dbReference>
<dbReference type="PANTHER" id="PTHR43570">
    <property type="entry name" value="ALDEHYDE DEHYDROGENASE"/>
    <property type="match status" value="1"/>
</dbReference>
<gene>
    <name evidence="9" type="ORF">STAS_17055</name>
</gene>
<evidence type="ECO:0000256" key="7">
    <source>
        <dbReference type="SAM" id="Phobius"/>
    </source>
</evidence>
<keyword evidence="7" id="KW-0472">Membrane</keyword>
<organism evidence="9 10">
    <name type="scientific">Striga asiatica</name>
    <name type="common">Asiatic witchweed</name>
    <name type="synonym">Buchnera asiatica</name>
    <dbReference type="NCBI Taxonomy" id="4170"/>
    <lineage>
        <taxon>Eukaryota</taxon>
        <taxon>Viridiplantae</taxon>
        <taxon>Streptophyta</taxon>
        <taxon>Embryophyta</taxon>
        <taxon>Tracheophyta</taxon>
        <taxon>Spermatophyta</taxon>
        <taxon>Magnoliopsida</taxon>
        <taxon>eudicotyledons</taxon>
        <taxon>Gunneridae</taxon>
        <taxon>Pentapetalae</taxon>
        <taxon>asterids</taxon>
        <taxon>lamiids</taxon>
        <taxon>Lamiales</taxon>
        <taxon>Orobanchaceae</taxon>
        <taxon>Buchnereae</taxon>
        <taxon>Striga</taxon>
    </lineage>
</organism>
<keyword evidence="3" id="KW-0520">NAD</keyword>
<protein>
    <recommendedName>
        <fullName evidence="5">Aldehyde dehydrogenase</fullName>
    </recommendedName>
</protein>
<dbReference type="GO" id="GO:0005737">
    <property type="term" value="C:cytoplasm"/>
    <property type="evidence" value="ECO:0007669"/>
    <property type="project" value="TreeGrafter"/>
</dbReference>
<proteinExistence type="inferred from homology"/>
<dbReference type="FunFam" id="3.40.309.10:FF:000003">
    <property type="entry name" value="Aldehyde dehydrogenase"/>
    <property type="match status" value="1"/>
</dbReference>
<keyword evidence="10" id="KW-1185">Reference proteome</keyword>
<dbReference type="EMBL" id="BKCP01005850">
    <property type="protein sequence ID" value="GER40388.1"/>
    <property type="molecule type" value="Genomic_DNA"/>
</dbReference>
<dbReference type="OrthoDB" id="440325at2759"/>
<evidence type="ECO:0000256" key="2">
    <source>
        <dbReference type="ARBA" id="ARBA00023002"/>
    </source>
</evidence>
<evidence type="ECO:0000259" key="8">
    <source>
        <dbReference type="Pfam" id="PF00171"/>
    </source>
</evidence>
<dbReference type="PIRSF" id="PIRSF036492">
    <property type="entry name" value="ALDH"/>
    <property type="match status" value="1"/>
</dbReference>
<feature type="active site" evidence="6">
    <location>
        <position position="244"/>
    </location>
</feature>
<comment type="caution">
    <text evidence="9">The sequence shown here is derived from an EMBL/GenBank/DDBJ whole genome shotgun (WGS) entry which is preliminary data.</text>
</comment>
<evidence type="ECO:0000313" key="10">
    <source>
        <dbReference type="Proteomes" id="UP000325081"/>
    </source>
</evidence>
<dbReference type="Gene3D" id="3.40.309.10">
    <property type="entry name" value="Aldehyde Dehydrogenase, Chain A, domain 2"/>
    <property type="match status" value="1"/>
</dbReference>
<dbReference type="GO" id="GO:0004029">
    <property type="term" value="F:aldehyde dehydrogenase (NAD+) activity"/>
    <property type="evidence" value="ECO:0007669"/>
    <property type="project" value="UniProtKB-EC"/>
</dbReference>
<keyword evidence="2 5" id="KW-0560">Oxidoreductase</keyword>
<name>A0A5A7Q609_STRAF</name>
<accession>A0A5A7Q609</accession>
<dbReference type="GO" id="GO:0009737">
    <property type="term" value="P:response to abscisic acid"/>
    <property type="evidence" value="ECO:0007669"/>
    <property type="project" value="UniProtKB-ARBA"/>
</dbReference>
<evidence type="ECO:0000256" key="5">
    <source>
        <dbReference type="PIRNR" id="PIRNR036492"/>
    </source>
</evidence>
<dbReference type="InterPro" id="IPR016161">
    <property type="entry name" value="Ald_DH/histidinol_DH"/>
</dbReference>
<dbReference type="Pfam" id="PF00171">
    <property type="entry name" value="Aldedh"/>
    <property type="match status" value="1"/>
</dbReference>
<dbReference type="InterPro" id="IPR015590">
    <property type="entry name" value="Aldehyde_DH_dom"/>
</dbReference>
<feature type="transmembrane region" description="Helical" evidence="7">
    <location>
        <begin position="458"/>
        <end position="478"/>
    </location>
</feature>
<keyword evidence="7" id="KW-1133">Transmembrane helix</keyword>
<keyword evidence="7" id="KW-0812">Transmembrane</keyword>
<feature type="domain" description="Aldehyde dehydrogenase" evidence="8">
    <location>
        <begin position="9"/>
        <end position="432"/>
    </location>
</feature>
<dbReference type="PANTHER" id="PTHR43570:SF17">
    <property type="entry name" value="ALDEHYDE DEHYDROGENASE FAMILY 3 MEMBER F1"/>
    <property type="match status" value="1"/>
</dbReference>
<dbReference type="FunFam" id="3.40.605.10:FF:000004">
    <property type="entry name" value="Aldehyde dehydrogenase"/>
    <property type="match status" value="1"/>
</dbReference>
<dbReference type="InterPro" id="IPR016162">
    <property type="entry name" value="Ald_DH_N"/>
</dbReference>
<dbReference type="InterPro" id="IPR012394">
    <property type="entry name" value="Aldehyde_DH_NAD(P)"/>
</dbReference>
<feature type="active site" evidence="6">
    <location>
        <position position="207"/>
    </location>
</feature>
<reference evidence="10" key="1">
    <citation type="journal article" date="2019" name="Curr. Biol.">
        <title>Genome Sequence of Striga asiatica Provides Insight into the Evolution of Plant Parasitism.</title>
        <authorList>
            <person name="Yoshida S."/>
            <person name="Kim S."/>
            <person name="Wafula E.K."/>
            <person name="Tanskanen J."/>
            <person name="Kim Y.M."/>
            <person name="Honaas L."/>
            <person name="Yang Z."/>
            <person name="Spallek T."/>
            <person name="Conn C.E."/>
            <person name="Ichihashi Y."/>
            <person name="Cheong K."/>
            <person name="Cui S."/>
            <person name="Der J.P."/>
            <person name="Gundlach H."/>
            <person name="Jiao Y."/>
            <person name="Hori C."/>
            <person name="Ishida J.K."/>
            <person name="Kasahara H."/>
            <person name="Kiba T."/>
            <person name="Kim M.S."/>
            <person name="Koo N."/>
            <person name="Laohavisit A."/>
            <person name="Lee Y.H."/>
            <person name="Lumba S."/>
            <person name="McCourt P."/>
            <person name="Mortimer J.C."/>
            <person name="Mutuku J.M."/>
            <person name="Nomura T."/>
            <person name="Sasaki-Sekimoto Y."/>
            <person name="Seto Y."/>
            <person name="Wang Y."/>
            <person name="Wakatake T."/>
            <person name="Sakakibara H."/>
            <person name="Demura T."/>
            <person name="Yamaguchi S."/>
            <person name="Yoneyama K."/>
            <person name="Manabe R.I."/>
            <person name="Nelson D.C."/>
            <person name="Schulman A.H."/>
            <person name="Timko M.P."/>
            <person name="dePamphilis C.W."/>
            <person name="Choi D."/>
            <person name="Shirasu K."/>
        </authorList>
    </citation>
    <scope>NUCLEOTIDE SEQUENCE [LARGE SCALE GENOMIC DNA]</scope>
    <source>
        <strain evidence="10">cv. UVA1</strain>
    </source>
</reference>
<sequence>MAEGFEGLRRAFRNGKTRGIEWRKAQLRAVLRLLAENEAQIFEALRLDLGKHPVEAYRDEIGVVKKSADHALVHISSWMAVKKAQLPLLLFPSKAQVLPEPLGTVLIFGSWNFPISLTLDPLIGAISAGNTVVLKPSDLAPACSSLLARTIPHYLDTEAIKVIEGGAAVAEQLLELRWDKIFFTGSPRVGRIVMSAAAKHLTPVTLELGGKCPVILDSFSGSDLQVAVKRIAGGKWGPCAGQACIGIDYLLVQKDLVPLLVKSLTSCIKRFYGESAKNLKNICRIVNKNHYDRICNLLDEPGVAASIVYDGSMDSENMVIGPTILVDPPLEAQIMTEEIFGPLLPIITLDKIEDSIDFINERPKPLAIYAFTKNKKLKDRILQETSSGNVTFNDTIIQFICDSLPFGGVGQSGFGRYHGKYSFDTFSHEKAVLHRSFFPELEPRYPPWNAFKLEFIRLAYNFDYVGLLLLLLGLRRIFTRNRSH</sequence>
<dbReference type="InterPro" id="IPR016163">
    <property type="entry name" value="Ald_DH_C"/>
</dbReference>
<dbReference type="AlphaFoldDB" id="A0A5A7Q609"/>
<dbReference type="Proteomes" id="UP000325081">
    <property type="component" value="Unassembled WGS sequence"/>
</dbReference>
<evidence type="ECO:0000313" key="9">
    <source>
        <dbReference type="EMBL" id="GER40388.1"/>
    </source>
</evidence>
<comment type="similarity">
    <text evidence="1 5">Belongs to the aldehyde dehydrogenase family.</text>
</comment>
<evidence type="ECO:0000256" key="1">
    <source>
        <dbReference type="ARBA" id="ARBA00009986"/>
    </source>
</evidence>
<evidence type="ECO:0000256" key="4">
    <source>
        <dbReference type="ARBA" id="ARBA00049194"/>
    </source>
</evidence>
<evidence type="ECO:0000256" key="6">
    <source>
        <dbReference type="PIRSR" id="PIRSR036492-1"/>
    </source>
</evidence>